<keyword evidence="1" id="KW-1133">Transmembrane helix</keyword>
<dbReference type="Proteomes" id="UP000826651">
    <property type="component" value="Unassembled WGS sequence"/>
</dbReference>
<proteinExistence type="predicted"/>
<dbReference type="EMBL" id="JAGSHT010000016">
    <property type="protein sequence ID" value="MBZ2197831.1"/>
    <property type="molecule type" value="Genomic_DNA"/>
</dbReference>
<keyword evidence="1" id="KW-0812">Transmembrane</keyword>
<evidence type="ECO:0000313" key="2">
    <source>
        <dbReference type="EMBL" id="MBZ2197831.1"/>
    </source>
</evidence>
<protein>
    <submittedName>
        <fullName evidence="2">Uncharacterized protein</fullName>
    </submittedName>
</protein>
<organism evidence="2 3">
    <name type="scientific">Occultella gossypii</name>
    <dbReference type="NCBI Taxonomy" id="2800820"/>
    <lineage>
        <taxon>Bacteria</taxon>
        <taxon>Bacillati</taxon>
        <taxon>Actinomycetota</taxon>
        <taxon>Actinomycetes</taxon>
        <taxon>Micrococcales</taxon>
        <taxon>Ruaniaceae</taxon>
        <taxon>Occultella</taxon>
    </lineage>
</organism>
<keyword evidence="3" id="KW-1185">Reference proteome</keyword>
<name>A0ABS7SEW5_9MICO</name>
<gene>
    <name evidence="2" type="ORF">KCQ71_16845</name>
</gene>
<dbReference type="RefSeq" id="WP_223408007.1">
    <property type="nucleotide sequence ID" value="NZ_JAGSHT010000016.1"/>
</dbReference>
<accession>A0ABS7SEW5</accession>
<keyword evidence="1" id="KW-0472">Membrane</keyword>
<reference evidence="2 3" key="1">
    <citation type="submission" date="2021-04" db="EMBL/GenBank/DDBJ databases">
        <title>Ruania sp. nov., isolated from sandy soil of mangrove forest.</title>
        <authorList>
            <person name="Ge X."/>
            <person name="Huang R."/>
            <person name="Liu W."/>
        </authorList>
    </citation>
    <scope>NUCLEOTIDE SEQUENCE [LARGE SCALE GENOMIC DNA]</scope>
    <source>
        <strain evidence="2 3">N2-46</strain>
    </source>
</reference>
<comment type="caution">
    <text evidence="2">The sequence shown here is derived from an EMBL/GenBank/DDBJ whole genome shotgun (WGS) entry which is preliminary data.</text>
</comment>
<sequence>MPAGGYAAAGGYGAPGAYGGYPPPKRSNTGLIVGLAVGGAVLVLIIVVVLGNVLGNRGSYGSDPELDRLYDQCEAGDNQACDDLYNESPANSEYEEFGDTCGGRTSGGTWCVNEDF</sequence>
<evidence type="ECO:0000256" key="1">
    <source>
        <dbReference type="SAM" id="Phobius"/>
    </source>
</evidence>
<feature type="transmembrane region" description="Helical" evidence="1">
    <location>
        <begin position="31"/>
        <end position="54"/>
    </location>
</feature>
<evidence type="ECO:0000313" key="3">
    <source>
        <dbReference type="Proteomes" id="UP000826651"/>
    </source>
</evidence>